<reference evidence="1 2" key="1">
    <citation type="submission" date="2018-06" db="EMBL/GenBank/DDBJ databases">
        <title>Complete Genomes of Monosporascus.</title>
        <authorList>
            <person name="Robinson A.J."/>
            <person name="Natvig D.O."/>
        </authorList>
    </citation>
    <scope>NUCLEOTIDE SEQUENCE [LARGE SCALE GENOMIC DNA]</scope>
    <source>
        <strain evidence="1 2">CBS 110550</strain>
    </source>
</reference>
<gene>
    <name evidence="1" type="ORF">DL764_005768</name>
</gene>
<accession>A0A4Q4TAG8</accession>
<protein>
    <submittedName>
        <fullName evidence="1">Uncharacterized protein</fullName>
    </submittedName>
</protein>
<dbReference type="OrthoDB" id="5220943at2759"/>
<proteinExistence type="predicted"/>
<organism evidence="1 2">
    <name type="scientific">Monosporascus ibericus</name>
    <dbReference type="NCBI Taxonomy" id="155417"/>
    <lineage>
        <taxon>Eukaryota</taxon>
        <taxon>Fungi</taxon>
        <taxon>Dikarya</taxon>
        <taxon>Ascomycota</taxon>
        <taxon>Pezizomycotina</taxon>
        <taxon>Sordariomycetes</taxon>
        <taxon>Xylariomycetidae</taxon>
        <taxon>Xylariales</taxon>
        <taxon>Xylariales incertae sedis</taxon>
        <taxon>Monosporascus</taxon>
    </lineage>
</organism>
<evidence type="ECO:0000313" key="2">
    <source>
        <dbReference type="Proteomes" id="UP000293360"/>
    </source>
</evidence>
<sequence length="149" mass="16285">MLVAADQSCLVDLLIIIIERAQANNAEKVHPDMRNPVKDKDSQEEAVGLVHSIPKRLIKGMVLGITAVQHNLPRDHPLHVPDRVYNLDRPGVYVAGRSGRGWTGAELGHIISDIEKYVEAGTSLERLADSNPTAPVDKELANFAPQIDA</sequence>
<dbReference type="AlphaFoldDB" id="A0A4Q4TAG8"/>
<dbReference type="EMBL" id="QJNU01000314">
    <property type="protein sequence ID" value="RYP02524.1"/>
    <property type="molecule type" value="Genomic_DNA"/>
</dbReference>
<dbReference type="Proteomes" id="UP000293360">
    <property type="component" value="Unassembled WGS sequence"/>
</dbReference>
<evidence type="ECO:0000313" key="1">
    <source>
        <dbReference type="EMBL" id="RYP02524.1"/>
    </source>
</evidence>
<keyword evidence="2" id="KW-1185">Reference proteome</keyword>
<name>A0A4Q4TAG8_9PEZI</name>
<comment type="caution">
    <text evidence="1">The sequence shown here is derived from an EMBL/GenBank/DDBJ whole genome shotgun (WGS) entry which is preliminary data.</text>
</comment>